<reference evidence="1 2" key="1">
    <citation type="submission" date="2015-09" db="EMBL/GenBank/DDBJ databases">
        <title>Host preference determinants of Valsa canker pathogens revealed by comparative genomics.</title>
        <authorList>
            <person name="Yin Z."/>
            <person name="Huang L."/>
        </authorList>
    </citation>
    <scope>NUCLEOTIDE SEQUENCE [LARGE SCALE GENOMIC DNA]</scope>
    <source>
        <strain evidence="1 2">YSFL</strain>
    </source>
</reference>
<dbReference type="AlphaFoldDB" id="A0A423VSX2"/>
<comment type="caution">
    <text evidence="1">The sequence shown here is derived from an EMBL/GenBank/DDBJ whole genome shotgun (WGS) entry which is preliminary data.</text>
</comment>
<dbReference type="Proteomes" id="UP000284375">
    <property type="component" value="Unassembled WGS sequence"/>
</dbReference>
<proteinExistence type="predicted"/>
<organism evidence="1 2">
    <name type="scientific">Cytospora chrysosperma</name>
    <name type="common">Cytospora canker fungus</name>
    <name type="synonym">Sphaeria chrysosperma</name>
    <dbReference type="NCBI Taxonomy" id="252740"/>
    <lineage>
        <taxon>Eukaryota</taxon>
        <taxon>Fungi</taxon>
        <taxon>Dikarya</taxon>
        <taxon>Ascomycota</taxon>
        <taxon>Pezizomycotina</taxon>
        <taxon>Sordariomycetes</taxon>
        <taxon>Sordariomycetidae</taxon>
        <taxon>Diaporthales</taxon>
        <taxon>Cytosporaceae</taxon>
        <taxon>Cytospora</taxon>
    </lineage>
</organism>
<accession>A0A423VSX2</accession>
<name>A0A423VSX2_CYTCH</name>
<keyword evidence="2" id="KW-1185">Reference proteome</keyword>
<sequence length="58" mass="6473">MADAFRPNRGDMIVEGDKTELCQTTPPLLELPLKAKHTRTSKPIAKTQVRMGCDDCKD</sequence>
<evidence type="ECO:0000313" key="1">
    <source>
        <dbReference type="EMBL" id="ROV94173.1"/>
    </source>
</evidence>
<dbReference type="EMBL" id="LJZO01000029">
    <property type="protein sequence ID" value="ROV94173.1"/>
    <property type="molecule type" value="Genomic_DNA"/>
</dbReference>
<gene>
    <name evidence="1" type="ORF">VSDG_05657</name>
</gene>
<protein>
    <submittedName>
        <fullName evidence="1">Uncharacterized protein</fullName>
    </submittedName>
</protein>
<evidence type="ECO:0000313" key="2">
    <source>
        <dbReference type="Proteomes" id="UP000284375"/>
    </source>
</evidence>